<keyword evidence="3" id="KW-1185">Reference proteome</keyword>
<dbReference type="GO" id="GO:0008270">
    <property type="term" value="F:zinc ion binding"/>
    <property type="evidence" value="ECO:0007669"/>
    <property type="project" value="InterPro"/>
</dbReference>
<proteinExistence type="predicted"/>
<dbReference type="RefSeq" id="WP_106533577.1">
    <property type="nucleotide sequence ID" value="NZ_PYAT01000007.1"/>
</dbReference>
<protein>
    <submittedName>
        <fullName evidence="2">Zinc carboxypeptidase</fullName>
    </submittedName>
</protein>
<evidence type="ECO:0000313" key="2">
    <source>
        <dbReference type="EMBL" id="PSL36201.1"/>
    </source>
</evidence>
<reference evidence="2 3" key="1">
    <citation type="submission" date="2018-03" db="EMBL/GenBank/DDBJ databases">
        <title>Genomic Encyclopedia of Type Strains, Phase III (KMG-III): the genomes of soil and plant-associated and newly described type strains.</title>
        <authorList>
            <person name="Whitman W."/>
        </authorList>
    </citation>
    <scope>NUCLEOTIDE SEQUENCE [LARGE SCALE GENOMIC DNA]</scope>
    <source>
        <strain evidence="2 3">CGMCC 1.12259</strain>
    </source>
</reference>
<dbReference type="GO" id="GO:0004181">
    <property type="term" value="F:metallocarboxypeptidase activity"/>
    <property type="evidence" value="ECO:0007669"/>
    <property type="project" value="InterPro"/>
</dbReference>
<dbReference type="Gene3D" id="3.40.630.10">
    <property type="entry name" value="Zn peptidases"/>
    <property type="match status" value="1"/>
</dbReference>
<dbReference type="GO" id="GO:0006508">
    <property type="term" value="P:proteolysis"/>
    <property type="evidence" value="ECO:0007669"/>
    <property type="project" value="InterPro"/>
</dbReference>
<dbReference type="InterPro" id="IPR000834">
    <property type="entry name" value="Peptidase_M14"/>
</dbReference>
<dbReference type="OrthoDB" id="7956186at2"/>
<dbReference type="SUPFAM" id="SSF53187">
    <property type="entry name" value="Zn-dependent exopeptidases"/>
    <property type="match status" value="1"/>
</dbReference>
<comment type="caution">
    <text evidence="2">The sequence shown here is derived from an EMBL/GenBank/DDBJ whole genome shotgun (WGS) entry which is preliminary data.</text>
</comment>
<dbReference type="Pfam" id="PF00246">
    <property type="entry name" value="Peptidase_M14"/>
    <property type="match status" value="1"/>
</dbReference>
<keyword evidence="2" id="KW-0378">Hydrolase</keyword>
<keyword evidence="2" id="KW-0121">Carboxypeptidase</keyword>
<name>A0A2P8GQF6_9BACL</name>
<keyword evidence="2" id="KW-0645">Protease</keyword>
<gene>
    <name evidence="2" type="ORF">B0H99_10722</name>
</gene>
<sequence length="941" mass="106646">MTLEKILWSTEGLLRDKNGDGVIDGVSIFVDLPETLMPLGLLDFFARMGLETTALSYDFFENSGQQAVMKFEPSDATEARFEDGRLTCFYESEEELSQLLAQLAAGGQEEREIADEPKNSIRSLSDIWSFSGFGSFDEATPHHELSLNIEVESALQTQGLFKELCHFAARCALYSTSLNLPVTKNEEARISFCITQGEETELQLVEENRFELTGSVDSCPWALQTLNNSKHWSQQGEFGYWEQEMIVNDKTEAELWYEAEWEDRSERELVLAAIEDTGQLPGNRLEVFLSEPLTARKSFEKDLLSEFPDVETAVVRSAFKAGFHWIREELLPNLDPDCTGLHISVRKEANKGGLELPIRWIQELYPIDSIAEKETHLKADAVTFSLHNGQESTYRVEALFADGRRKEIGALEVPIAKIPYITRHQFAYPSTGAVRLYQDQELVREMPVATDRERFYLHYLQEFLPDLQKKLADFNSGQGYDRPFFDRIEIEVTMSEEEEKLFVDEERTSSLEALYEDLYFNTLDFFANWGVEESGVPFDAPGGIHPFMHIHEGAHPAAAIRVYQWDDRKPLQPKTVRIHFGESGEFISATISGDGNEATMPVRKQEIGLPGEGTSLGHSVIADHSYKGLPIPVLEYYIKSGETFDSPIKLTLFKKTVVIETGHHANEVSSTPAILQLLENADRYTQDLNIVVIPNSNPDGFALLQKMTDEHPEWKHHAARYNAVGLEFAHVRYKPTIFGEANVLPLVMKKWAPDIVVDDHGIPAHEWVQPFAGYNSPPRFPVSYFLPSAKIYGIGQVSSGANKELHQRNLEALVQSISSQIAGTPIAEQNDYWKQRFTKYGHEWLPDVFPIEEAPHLNFYRQQTVTPGYPTVSILRYPDWVAADIISEAADEVVYGESLESCIEAHILFNLGVLELLQKQQTTPLGSGLTKYRERPMQFKF</sequence>
<dbReference type="Proteomes" id="UP000242682">
    <property type="component" value="Unassembled WGS sequence"/>
</dbReference>
<evidence type="ECO:0000313" key="3">
    <source>
        <dbReference type="Proteomes" id="UP000242682"/>
    </source>
</evidence>
<feature type="domain" description="Peptidase M14" evidence="1">
    <location>
        <begin position="623"/>
        <end position="719"/>
    </location>
</feature>
<accession>A0A2P8GQF6</accession>
<dbReference type="EMBL" id="PYAT01000007">
    <property type="protein sequence ID" value="PSL36201.1"/>
    <property type="molecule type" value="Genomic_DNA"/>
</dbReference>
<dbReference type="AlphaFoldDB" id="A0A2P8GQF6"/>
<evidence type="ECO:0000259" key="1">
    <source>
        <dbReference type="Pfam" id="PF00246"/>
    </source>
</evidence>
<dbReference type="CDD" id="cd06232">
    <property type="entry name" value="M14-like"/>
    <property type="match status" value="1"/>
</dbReference>
<organism evidence="2 3">
    <name type="scientific">Planomicrobium soli</name>
    <dbReference type="NCBI Taxonomy" id="1176648"/>
    <lineage>
        <taxon>Bacteria</taxon>
        <taxon>Bacillati</taxon>
        <taxon>Bacillota</taxon>
        <taxon>Bacilli</taxon>
        <taxon>Bacillales</taxon>
        <taxon>Caryophanaceae</taxon>
        <taxon>Planomicrobium</taxon>
    </lineage>
</organism>